<proteinExistence type="predicted"/>
<evidence type="ECO:0000259" key="7">
    <source>
        <dbReference type="Pfam" id="PF01292"/>
    </source>
</evidence>
<comment type="subcellular location">
    <subcellularLocation>
        <location evidence="1">Cell membrane</location>
        <topology evidence="1">Multi-pass membrane protein</topology>
    </subcellularLocation>
</comment>
<keyword evidence="4 6" id="KW-1133">Transmembrane helix</keyword>
<feature type="domain" description="Cytochrome b561 bacterial/Ni-hydrogenase" evidence="7">
    <location>
        <begin position="16"/>
        <end position="136"/>
    </location>
</feature>
<keyword evidence="9" id="KW-1185">Reference proteome</keyword>
<protein>
    <submittedName>
        <fullName evidence="8">Membrane protein</fullName>
    </submittedName>
</protein>
<evidence type="ECO:0000313" key="9">
    <source>
        <dbReference type="Proteomes" id="UP000018934"/>
    </source>
</evidence>
<feature type="transmembrane region" description="Helical" evidence="6">
    <location>
        <begin position="120"/>
        <end position="140"/>
    </location>
</feature>
<keyword evidence="5 6" id="KW-0472">Membrane</keyword>
<dbReference type="InterPro" id="IPR016174">
    <property type="entry name" value="Di-haem_cyt_TM"/>
</dbReference>
<dbReference type="Proteomes" id="UP000018934">
    <property type="component" value="Chromosome"/>
</dbReference>
<evidence type="ECO:0000256" key="3">
    <source>
        <dbReference type="ARBA" id="ARBA00022692"/>
    </source>
</evidence>
<dbReference type="Pfam" id="PF01292">
    <property type="entry name" value="Ni_hydr_CYTB"/>
    <property type="match status" value="1"/>
</dbReference>
<sequence>MSSKLVTKIILDIAMSIFFVFLLDAFGTGLAFHEIAGLFVFALFGIHILLNWSWVKNTTLNLLQNKLKNRTAVSVKMKYALNLAIFISISIIVTTGVLISKVLFPSDTIHGEWIYLVHKWTSYVCLGFLITHLAIHASYFVKSVGRIIINLKERNVRKTLVRLGAACLLVIMLYTRVLSTVSTSDESQLSKIAETQITTSQSTSKNRTEPAAENYYNENITYSEGSGSDNNNTEERIIDDMTIGNDDSEDADAIVSANDSATDATVGDTTGPEEKISLDAYLSQLHCNGCHKNCSLLYPQCDKAQREIRVAEQNYQELYGNISD</sequence>
<feature type="transmembrane region" description="Helical" evidence="6">
    <location>
        <begin position="79"/>
        <end position="100"/>
    </location>
</feature>
<evidence type="ECO:0000313" key="8">
    <source>
        <dbReference type="EMBL" id="AHF10046.1"/>
    </source>
</evidence>
<accession>A0ABM5P672</accession>
<evidence type="ECO:0000256" key="2">
    <source>
        <dbReference type="ARBA" id="ARBA00022475"/>
    </source>
</evidence>
<keyword evidence="2" id="KW-1003">Cell membrane</keyword>
<evidence type="ECO:0000256" key="4">
    <source>
        <dbReference type="ARBA" id="ARBA00022989"/>
    </source>
</evidence>
<keyword evidence="3 6" id="KW-0812">Transmembrane</keyword>
<dbReference type="EMBL" id="CP007033">
    <property type="protein sequence ID" value="AHF10046.1"/>
    <property type="molecule type" value="Genomic_DNA"/>
</dbReference>
<reference evidence="8 9" key="1">
    <citation type="journal article" date="2013" name="Stand. Genomic Sci.">
        <title>Complete genome sequence of Dehalobacter restrictus PER-K23(T.).</title>
        <authorList>
            <person name="Kruse T."/>
            <person name="Maillard J."/>
            <person name="Goodwin L."/>
            <person name="Woyke T."/>
            <person name="Teshima H."/>
            <person name="Bruce D."/>
            <person name="Detter C."/>
            <person name="Tapia R."/>
            <person name="Han C."/>
            <person name="Huntemann M."/>
            <person name="Wei C.L."/>
            <person name="Han J."/>
            <person name="Chen A."/>
            <person name="Kyrpides N."/>
            <person name="Szeto E."/>
            <person name="Markowitz V."/>
            <person name="Ivanova N."/>
            <person name="Pagani I."/>
            <person name="Pati A."/>
            <person name="Pitluck S."/>
            <person name="Nolan M."/>
            <person name="Holliger C."/>
            <person name="Smidt H."/>
        </authorList>
    </citation>
    <scope>NUCLEOTIDE SEQUENCE [LARGE SCALE GENOMIC DNA]</scope>
    <source>
        <strain evidence="9">DSM 9455</strain>
    </source>
</reference>
<organism evidence="8 9">
    <name type="scientific">Dehalobacter restrictus (strain DSM 9455 / PER-K23)</name>
    <dbReference type="NCBI Taxonomy" id="871738"/>
    <lineage>
        <taxon>Bacteria</taxon>
        <taxon>Bacillati</taxon>
        <taxon>Bacillota</taxon>
        <taxon>Clostridia</taxon>
        <taxon>Eubacteriales</taxon>
        <taxon>Desulfitobacteriaceae</taxon>
        <taxon>Dehalobacter</taxon>
    </lineage>
</organism>
<feature type="transmembrane region" description="Helical" evidence="6">
    <location>
        <begin position="160"/>
        <end position="178"/>
    </location>
</feature>
<evidence type="ECO:0000256" key="1">
    <source>
        <dbReference type="ARBA" id="ARBA00004651"/>
    </source>
</evidence>
<feature type="transmembrane region" description="Helical" evidence="6">
    <location>
        <begin position="9"/>
        <end position="32"/>
    </location>
</feature>
<evidence type="ECO:0000256" key="5">
    <source>
        <dbReference type="ARBA" id="ARBA00023136"/>
    </source>
</evidence>
<gene>
    <name evidence="8" type="ORF">DEHRE_08115</name>
</gene>
<evidence type="ECO:0000256" key="6">
    <source>
        <dbReference type="SAM" id="Phobius"/>
    </source>
</evidence>
<dbReference type="InterPro" id="IPR011577">
    <property type="entry name" value="Cyt_b561_bac/Ni-Hgenase"/>
</dbReference>
<name>A0ABM5P672_DEHRP</name>
<dbReference type="RefSeq" id="WP_025205753.1">
    <property type="nucleotide sequence ID" value="NZ_CP007033.1"/>
</dbReference>
<dbReference type="SUPFAM" id="SSF81342">
    <property type="entry name" value="Transmembrane di-heme cytochromes"/>
    <property type="match status" value="1"/>
</dbReference>
<feature type="transmembrane region" description="Helical" evidence="6">
    <location>
        <begin position="38"/>
        <end position="58"/>
    </location>
</feature>